<comment type="caution">
    <text evidence="2">The sequence shown here is derived from an EMBL/GenBank/DDBJ whole genome shotgun (WGS) entry which is preliminary data.</text>
</comment>
<reference evidence="2 3" key="1">
    <citation type="journal article" date="2023" name="Antonie Van Leeuwenhoek">
        <title>Flavobacterium potami sp. nov., a multi-metal resistance genes harbouring bacterium isolated from shallow river silt.</title>
        <authorList>
            <person name="Li S."/>
            <person name="Mao S."/>
            <person name="Mu W."/>
            <person name="Guo B."/>
            <person name="Li C."/>
            <person name="Zhu Q."/>
            <person name="Hou X."/>
            <person name="Zhao Y."/>
            <person name="Wei S."/>
            <person name="Liu H."/>
            <person name="Liu A."/>
        </authorList>
    </citation>
    <scope>NUCLEOTIDE SEQUENCE [LARGE SCALE GENOMIC DNA]</scope>
    <source>
        <strain evidence="2 3">17A</strain>
    </source>
</reference>
<dbReference type="EMBL" id="JAINUY010000006">
    <property type="protein sequence ID" value="MBZ4036731.1"/>
    <property type="molecule type" value="Genomic_DNA"/>
</dbReference>
<dbReference type="Proteomes" id="UP001139366">
    <property type="component" value="Unassembled WGS sequence"/>
</dbReference>
<dbReference type="RefSeq" id="WP_223708917.1">
    <property type="nucleotide sequence ID" value="NZ_JAINUY010000006.1"/>
</dbReference>
<keyword evidence="3" id="KW-1185">Reference proteome</keyword>
<evidence type="ECO:0000313" key="3">
    <source>
        <dbReference type="Proteomes" id="UP001139366"/>
    </source>
</evidence>
<dbReference type="AlphaFoldDB" id="A0A9X1HCQ5"/>
<evidence type="ECO:0000256" key="1">
    <source>
        <dbReference type="SAM" id="MobiDB-lite"/>
    </source>
</evidence>
<protein>
    <submittedName>
        <fullName evidence="2">Uncharacterized protein</fullName>
    </submittedName>
</protein>
<proteinExistence type="predicted"/>
<accession>A0A9X1HCQ5</accession>
<gene>
    <name evidence="2" type="ORF">K6T82_18315</name>
</gene>
<sequence>MESNLPSITIEGTAFLVDVIKQELRENASQQNIIKIKDMLYVGHGYKFQYDTSTKNAATFEAISDFGDTSHIKDVTIPNLADIDPLRTAEKYNLKIEDIKGKSDFELSLKKGSSLHLRVTDKVLPVLKIDGHDFYVDMESDKLRPKDDSNSKGIDFSTISEYYDRTVQAYIIPYNPKTREFQEVDHDAITEIPKEIIMVQFPHQIELDRVGWNMKHGFGPGYAVDENRLQLHFTAETLPWNKTNIPESIARNIEELKTEKNAKTNDPQNPIDLTAYEMRVNKGILPTINIAGHTFYVDIRMDKLRPKDDFLSKGIVFSEIENYYDLDKRCYTIPYNPKTHEFQEPDYRDIKEFPKDLIAVQFPSERLLDRIGWNRHYGFELTHGLAGNGLKLQFTAKRIPWEKTILADVIKSNLKTGKSANENDRKQQSNQQEKSSSKGRKM</sequence>
<evidence type="ECO:0000313" key="2">
    <source>
        <dbReference type="EMBL" id="MBZ4036731.1"/>
    </source>
</evidence>
<name>A0A9X1HCQ5_9FLAO</name>
<feature type="region of interest" description="Disordered" evidence="1">
    <location>
        <begin position="416"/>
        <end position="442"/>
    </location>
</feature>
<organism evidence="2 3">
    <name type="scientific">Flavobacterium potami</name>
    <dbReference type="NCBI Taxonomy" id="2872310"/>
    <lineage>
        <taxon>Bacteria</taxon>
        <taxon>Pseudomonadati</taxon>
        <taxon>Bacteroidota</taxon>
        <taxon>Flavobacteriia</taxon>
        <taxon>Flavobacteriales</taxon>
        <taxon>Flavobacteriaceae</taxon>
        <taxon>Flavobacterium</taxon>
    </lineage>
</organism>